<protein>
    <submittedName>
        <fullName evidence="1">Uncharacterized protein</fullName>
    </submittedName>
</protein>
<organism evidence="1 2">
    <name type="scientific">Dreissena polymorpha</name>
    <name type="common">Zebra mussel</name>
    <name type="synonym">Mytilus polymorpha</name>
    <dbReference type="NCBI Taxonomy" id="45954"/>
    <lineage>
        <taxon>Eukaryota</taxon>
        <taxon>Metazoa</taxon>
        <taxon>Spiralia</taxon>
        <taxon>Lophotrochozoa</taxon>
        <taxon>Mollusca</taxon>
        <taxon>Bivalvia</taxon>
        <taxon>Autobranchia</taxon>
        <taxon>Heteroconchia</taxon>
        <taxon>Euheterodonta</taxon>
        <taxon>Imparidentia</taxon>
        <taxon>Neoheterodontei</taxon>
        <taxon>Myida</taxon>
        <taxon>Dreissenoidea</taxon>
        <taxon>Dreissenidae</taxon>
        <taxon>Dreissena</taxon>
    </lineage>
</organism>
<reference evidence="1" key="1">
    <citation type="journal article" date="2019" name="bioRxiv">
        <title>The Genome of the Zebra Mussel, Dreissena polymorpha: A Resource for Invasive Species Research.</title>
        <authorList>
            <person name="McCartney M.A."/>
            <person name="Auch B."/>
            <person name="Kono T."/>
            <person name="Mallez S."/>
            <person name="Zhang Y."/>
            <person name="Obille A."/>
            <person name="Becker A."/>
            <person name="Abrahante J.E."/>
            <person name="Garbe J."/>
            <person name="Badalamenti J.P."/>
            <person name="Herman A."/>
            <person name="Mangelson H."/>
            <person name="Liachko I."/>
            <person name="Sullivan S."/>
            <person name="Sone E.D."/>
            <person name="Koren S."/>
            <person name="Silverstein K.A.T."/>
            <person name="Beckman K.B."/>
            <person name="Gohl D.M."/>
        </authorList>
    </citation>
    <scope>NUCLEOTIDE SEQUENCE</scope>
    <source>
        <strain evidence="1">Duluth1</strain>
        <tissue evidence="1">Whole animal</tissue>
    </source>
</reference>
<comment type="caution">
    <text evidence="1">The sequence shown here is derived from an EMBL/GenBank/DDBJ whole genome shotgun (WGS) entry which is preliminary data.</text>
</comment>
<sequence length="78" mass="8855">MRPTRTSTSITASYVAGNSDMDSRLCYNIPDIGEQVKSRQHFGHPRCLSVDSTDPFLCYILVVKLPRPALRKFQPEEL</sequence>
<accession>A0A9D4JL17</accession>
<name>A0A9D4JL17_DREPO</name>
<keyword evidence="2" id="KW-1185">Reference proteome</keyword>
<gene>
    <name evidence="1" type="ORF">DPMN_139722</name>
</gene>
<evidence type="ECO:0000313" key="1">
    <source>
        <dbReference type="EMBL" id="KAH3811312.1"/>
    </source>
</evidence>
<evidence type="ECO:0000313" key="2">
    <source>
        <dbReference type="Proteomes" id="UP000828390"/>
    </source>
</evidence>
<dbReference type="Proteomes" id="UP000828390">
    <property type="component" value="Unassembled WGS sequence"/>
</dbReference>
<proteinExistence type="predicted"/>
<dbReference type="EMBL" id="JAIWYP010000006">
    <property type="protein sequence ID" value="KAH3811312.1"/>
    <property type="molecule type" value="Genomic_DNA"/>
</dbReference>
<reference evidence="1" key="2">
    <citation type="submission" date="2020-11" db="EMBL/GenBank/DDBJ databases">
        <authorList>
            <person name="McCartney M.A."/>
            <person name="Auch B."/>
            <person name="Kono T."/>
            <person name="Mallez S."/>
            <person name="Becker A."/>
            <person name="Gohl D.M."/>
            <person name="Silverstein K.A.T."/>
            <person name="Koren S."/>
            <person name="Bechman K.B."/>
            <person name="Herman A."/>
            <person name="Abrahante J.E."/>
            <person name="Garbe J."/>
        </authorList>
    </citation>
    <scope>NUCLEOTIDE SEQUENCE</scope>
    <source>
        <strain evidence="1">Duluth1</strain>
        <tissue evidence="1">Whole animal</tissue>
    </source>
</reference>
<dbReference type="AlphaFoldDB" id="A0A9D4JL17"/>